<reference evidence="2 3" key="1">
    <citation type="submission" date="2019-04" db="EMBL/GenBank/DDBJ databases">
        <title>Friends and foes A comparative genomics study of 23 Aspergillus species from section Flavi.</title>
        <authorList>
            <consortium name="DOE Joint Genome Institute"/>
            <person name="Kjaerbolling I."/>
            <person name="Vesth T."/>
            <person name="Frisvad J.C."/>
            <person name="Nybo J.L."/>
            <person name="Theobald S."/>
            <person name="Kildgaard S."/>
            <person name="Isbrandt T."/>
            <person name="Kuo A."/>
            <person name="Sato A."/>
            <person name="Lyhne E.K."/>
            <person name="Kogle M.E."/>
            <person name="Wiebenga A."/>
            <person name="Kun R.S."/>
            <person name="Lubbers R.J."/>
            <person name="Makela M.R."/>
            <person name="Barry K."/>
            <person name="Chovatia M."/>
            <person name="Clum A."/>
            <person name="Daum C."/>
            <person name="Haridas S."/>
            <person name="He G."/>
            <person name="LaButti K."/>
            <person name="Lipzen A."/>
            <person name="Mondo S."/>
            <person name="Riley R."/>
            <person name="Salamov A."/>
            <person name="Simmons B.A."/>
            <person name="Magnuson J.K."/>
            <person name="Henrissat B."/>
            <person name="Mortensen U.H."/>
            <person name="Larsen T.O."/>
            <person name="Devries R.P."/>
            <person name="Grigoriev I.V."/>
            <person name="Machida M."/>
            <person name="Baker S.E."/>
            <person name="Andersen M.R."/>
        </authorList>
    </citation>
    <scope>NUCLEOTIDE SEQUENCE [LARGE SCALE GENOMIC DNA]</scope>
    <source>
        <strain evidence="2 3">CBS 117625</strain>
    </source>
</reference>
<keyword evidence="1" id="KW-0812">Transmembrane</keyword>
<evidence type="ECO:0000313" key="3">
    <source>
        <dbReference type="Proteomes" id="UP000325672"/>
    </source>
</evidence>
<keyword evidence="3" id="KW-1185">Reference proteome</keyword>
<dbReference type="Proteomes" id="UP000325672">
    <property type="component" value="Unassembled WGS sequence"/>
</dbReference>
<feature type="transmembrane region" description="Helical" evidence="1">
    <location>
        <begin position="58"/>
        <end position="79"/>
    </location>
</feature>
<dbReference type="AlphaFoldDB" id="A0A5N6SR73"/>
<proteinExistence type="predicted"/>
<dbReference type="GeneID" id="43644542"/>
<keyword evidence="1" id="KW-0472">Membrane</keyword>
<name>A0A5N6SR73_ASPPS</name>
<protein>
    <submittedName>
        <fullName evidence="2">Uncharacterized protein</fullName>
    </submittedName>
</protein>
<dbReference type="RefSeq" id="XP_031911707.1">
    <property type="nucleotide sequence ID" value="XM_032060332.1"/>
</dbReference>
<accession>A0A5N6SR73</accession>
<sequence>MDFQVQVGMRQKVKVFEEQLDVSKQASGVLSLFPSDENEMEAPKIITLRINCSLVLRWNLAVNGYCPFISLVSIFWWTAMQLSRSIPDNRSISIGAVSPANTAM</sequence>
<gene>
    <name evidence="2" type="ORF">BDV38DRAFT_284723</name>
</gene>
<evidence type="ECO:0000313" key="2">
    <source>
        <dbReference type="EMBL" id="KAE8135644.1"/>
    </source>
</evidence>
<keyword evidence="1" id="KW-1133">Transmembrane helix</keyword>
<organism evidence="2 3">
    <name type="scientific">Aspergillus pseudotamarii</name>
    <dbReference type="NCBI Taxonomy" id="132259"/>
    <lineage>
        <taxon>Eukaryota</taxon>
        <taxon>Fungi</taxon>
        <taxon>Dikarya</taxon>
        <taxon>Ascomycota</taxon>
        <taxon>Pezizomycotina</taxon>
        <taxon>Eurotiomycetes</taxon>
        <taxon>Eurotiomycetidae</taxon>
        <taxon>Eurotiales</taxon>
        <taxon>Aspergillaceae</taxon>
        <taxon>Aspergillus</taxon>
        <taxon>Aspergillus subgen. Circumdati</taxon>
    </lineage>
</organism>
<dbReference type="EMBL" id="ML743591">
    <property type="protein sequence ID" value="KAE8135644.1"/>
    <property type="molecule type" value="Genomic_DNA"/>
</dbReference>
<evidence type="ECO:0000256" key="1">
    <source>
        <dbReference type="SAM" id="Phobius"/>
    </source>
</evidence>